<comment type="caution">
    <text evidence="5">The sequence shown here is derived from an EMBL/GenBank/DDBJ whole genome shotgun (WGS) entry which is preliminary data.</text>
</comment>
<dbReference type="GO" id="GO:0003735">
    <property type="term" value="F:structural constituent of ribosome"/>
    <property type="evidence" value="ECO:0007669"/>
    <property type="project" value="InterPro"/>
</dbReference>
<sequence length="133" mass="15317">MKTILALQTMDIQDGVKLEIKAKQNRVASLCVQLTCRFKHHNLDMQMIEDDKKLKLKAWFGSRKTIATIRIVLNHVQNHITGVTKDYYYKMCFMCVHFLINANISSSNDNIEIRNVLVRSGSHYKSVNMGTSL</sequence>
<dbReference type="GO" id="GO:0022625">
    <property type="term" value="C:cytosolic large ribosomal subunit"/>
    <property type="evidence" value="ECO:0007669"/>
    <property type="project" value="TreeGrafter"/>
</dbReference>
<name>A0A9D4V659_ADICA</name>
<evidence type="ECO:0000256" key="2">
    <source>
        <dbReference type="ARBA" id="ARBA00022980"/>
    </source>
</evidence>
<gene>
    <name evidence="4" type="ORF">GOP47_0003685</name>
    <name evidence="5" type="ORF">GOP47_0003687</name>
</gene>
<keyword evidence="3" id="KW-0687">Ribonucleoprotein</keyword>
<dbReference type="Proteomes" id="UP000886520">
    <property type="component" value="Chromosome 4"/>
</dbReference>
<protein>
    <recommendedName>
        <fullName evidence="7">60S ribosomal protein L9</fullName>
    </recommendedName>
</protein>
<dbReference type="InterPro" id="IPR036789">
    <property type="entry name" value="Ribosomal_uL6-like_a/b-dom_sf"/>
</dbReference>
<dbReference type="GO" id="GO:0019843">
    <property type="term" value="F:rRNA binding"/>
    <property type="evidence" value="ECO:0007669"/>
    <property type="project" value="InterPro"/>
</dbReference>
<accession>A0A9D4V659</accession>
<proteinExistence type="inferred from homology"/>
<dbReference type="EMBL" id="JABFUD020000004">
    <property type="protein sequence ID" value="KAI5080502.1"/>
    <property type="molecule type" value="Genomic_DNA"/>
</dbReference>
<dbReference type="InterPro" id="IPR000702">
    <property type="entry name" value="Ribosomal_uL6-like"/>
</dbReference>
<keyword evidence="6" id="KW-1185">Reference proteome</keyword>
<evidence type="ECO:0000313" key="4">
    <source>
        <dbReference type="EMBL" id="KAI5080502.1"/>
    </source>
</evidence>
<evidence type="ECO:0000256" key="3">
    <source>
        <dbReference type="ARBA" id="ARBA00023274"/>
    </source>
</evidence>
<comment type="similarity">
    <text evidence="1">Belongs to the universal ribosomal protein uL6 family.</text>
</comment>
<dbReference type="Gene3D" id="3.90.930.12">
    <property type="entry name" value="Ribosomal protein L6, alpha-beta domain"/>
    <property type="match status" value="2"/>
</dbReference>
<organism evidence="5 6">
    <name type="scientific">Adiantum capillus-veneris</name>
    <name type="common">Maidenhair fern</name>
    <dbReference type="NCBI Taxonomy" id="13818"/>
    <lineage>
        <taxon>Eukaryota</taxon>
        <taxon>Viridiplantae</taxon>
        <taxon>Streptophyta</taxon>
        <taxon>Embryophyta</taxon>
        <taxon>Tracheophyta</taxon>
        <taxon>Polypodiopsida</taxon>
        <taxon>Polypodiidae</taxon>
        <taxon>Polypodiales</taxon>
        <taxon>Pteridineae</taxon>
        <taxon>Pteridaceae</taxon>
        <taxon>Vittarioideae</taxon>
        <taxon>Adiantum</taxon>
    </lineage>
</organism>
<evidence type="ECO:0000313" key="5">
    <source>
        <dbReference type="EMBL" id="KAI5080504.1"/>
    </source>
</evidence>
<evidence type="ECO:0008006" key="7">
    <source>
        <dbReference type="Google" id="ProtNLM"/>
    </source>
</evidence>
<dbReference type="SUPFAM" id="SSF56053">
    <property type="entry name" value="Ribosomal protein L6"/>
    <property type="match status" value="1"/>
</dbReference>
<dbReference type="EMBL" id="JABFUD020000004">
    <property type="protein sequence ID" value="KAI5080504.1"/>
    <property type="molecule type" value="Genomic_DNA"/>
</dbReference>
<evidence type="ECO:0000256" key="1">
    <source>
        <dbReference type="ARBA" id="ARBA00009356"/>
    </source>
</evidence>
<dbReference type="PANTHER" id="PTHR11655">
    <property type="entry name" value="60S/50S RIBOSOMAL PROTEIN L6/L9"/>
    <property type="match status" value="1"/>
</dbReference>
<keyword evidence="2" id="KW-0689">Ribosomal protein</keyword>
<evidence type="ECO:0000313" key="6">
    <source>
        <dbReference type="Proteomes" id="UP000886520"/>
    </source>
</evidence>
<dbReference type="GO" id="GO:0002181">
    <property type="term" value="P:cytoplasmic translation"/>
    <property type="evidence" value="ECO:0007669"/>
    <property type="project" value="TreeGrafter"/>
</dbReference>
<reference evidence="5" key="1">
    <citation type="submission" date="2021-01" db="EMBL/GenBank/DDBJ databases">
        <title>Adiantum capillus-veneris genome.</title>
        <authorList>
            <person name="Fang Y."/>
            <person name="Liao Q."/>
        </authorList>
    </citation>
    <scope>NUCLEOTIDE SEQUENCE</scope>
    <source>
        <strain evidence="5">H3</strain>
        <tissue evidence="5">Leaf</tissue>
    </source>
</reference>
<dbReference type="AlphaFoldDB" id="A0A9D4V659"/>
<dbReference type="PANTHER" id="PTHR11655:SF16">
    <property type="entry name" value="60S RIBOSOMAL PROTEIN L9"/>
    <property type="match status" value="1"/>
</dbReference>